<dbReference type="InterPro" id="IPR000568">
    <property type="entry name" value="ATP_synth_F0_asu"/>
</dbReference>
<keyword evidence="4" id="KW-0138">CF(0)</keyword>
<keyword evidence="9 12" id="KW-0472">Membrane</keyword>
<dbReference type="EMBL" id="KU672397">
    <property type="protein sequence ID" value="ANC65499.1"/>
    <property type="molecule type" value="Genomic_DNA"/>
</dbReference>
<evidence type="ECO:0000313" key="13">
    <source>
        <dbReference type="EMBL" id="ANC65499.1"/>
    </source>
</evidence>
<dbReference type="PANTHER" id="PTHR11410:SF0">
    <property type="entry name" value="ATP SYNTHASE SUBUNIT A"/>
    <property type="match status" value="1"/>
</dbReference>
<dbReference type="Gene3D" id="1.20.120.220">
    <property type="entry name" value="ATP synthase, F0 complex, subunit A"/>
    <property type="match status" value="1"/>
</dbReference>
<dbReference type="InterPro" id="IPR023011">
    <property type="entry name" value="ATP_synth_F0_asu_AS"/>
</dbReference>
<comment type="similarity">
    <text evidence="2">Belongs to the ATPase A chain family.</text>
</comment>
<dbReference type="InterPro" id="IPR035908">
    <property type="entry name" value="F0_ATP_A_sf"/>
</dbReference>
<dbReference type="NCBIfam" id="TIGR01131">
    <property type="entry name" value="ATP_synt_6_or_A"/>
    <property type="match status" value="1"/>
</dbReference>
<sequence length="234" mass="26954">MFLDVFTIFDVYEFNSLLSKNNIFVIFFMLISSMLFFFFTLSLWSFSNVLSTMKMNFLYVMNNQMFQTNCNMLKGMSNMLCSLFLILISMNLFGLISFSYSITSHLLLSMTIGIPLWLMINVSSFMFKSNLFVAHLLPDGAPLWLNPFLVLVESISILVRPITLSFRLAANMTAGHVVLCLMFLFLSSCMNSFSFKSMFLMFLSSLYIMFEIAICIIQGYIFCLLLSLYSDDHP</sequence>
<protein>
    <recommendedName>
        <fullName evidence="11">ATP synthase subunit a</fullName>
    </recommendedName>
</protein>
<dbReference type="PANTHER" id="PTHR11410">
    <property type="entry name" value="ATP SYNTHASE SUBUNIT A"/>
    <property type="match status" value="1"/>
</dbReference>
<keyword evidence="10" id="KW-0066">ATP synthesis</keyword>
<dbReference type="Pfam" id="PF00119">
    <property type="entry name" value="ATP-synt_A"/>
    <property type="match status" value="1"/>
</dbReference>
<dbReference type="InterPro" id="IPR045083">
    <property type="entry name" value="ATP_synth_F0_asu_bact/mt"/>
</dbReference>
<keyword evidence="13" id="KW-0496">Mitochondrion</keyword>
<evidence type="ECO:0000256" key="2">
    <source>
        <dbReference type="ARBA" id="ARBA00006810"/>
    </source>
</evidence>
<feature type="transmembrane region" description="Helical" evidence="12">
    <location>
        <begin position="106"/>
        <end position="127"/>
    </location>
</feature>
<evidence type="ECO:0000256" key="3">
    <source>
        <dbReference type="ARBA" id="ARBA00022448"/>
    </source>
</evidence>
<evidence type="ECO:0000256" key="12">
    <source>
        <dbReference type="SAM" id="Phobius"/>
    </source>
</evidence>
<evidence type="ECO:0000256" key="9">
    <source>
        <dbReference type="ARBA" id="ARBA00023136"/>
    </source>
</evidence>
<proteinExistence type="inferred from homology"/>
<dbReference type="PROSITE" id="PS00449">
    <property type="entry name" value="ATPASE_A"/>
    <property type="match status" value="1"/>
</dbReference>
<comment type="subcellular location">
    <subcellularLocation>
        <location evidence="1">Membrane</location>
        <topology evidence="1">Multi-pass membrane protein</topology>
    </subcellularLocation>
    <subcellularLocation>
        <location evidence="11">Mitochondrion inner membrane</location>
        <topology evidence="11">Multi-pass membrane protein</topology>
    </subcellularLocation>
</comment>
<dbReference type="CDD" id="cd00310">
    <property type="entry name" value="ATP-synt_Fo_a_6"/>
    <property type="match status" value="1"/>
</dbReference>
<geneLocation type="mitochondrion" evidence="13"/>
<dbReference type="GO" id="GO:0046933">
    <property type="term" value="F:proton-transporting ATP synthase activity, rotational mechanism"/>
    <property type="evidence" value="ECO:0007669"/>
    <property type="project" value="TreeGrafter"/>
</dbReference>
<feature type="transmembrane region" description="Helical" evidence="12">
    <location>
        <begin position="23"/>
        <end position="46"/>
    </location>
</feature>
<feature type="transmembrane region" description="Helical" evidence="12">
    <location>
        <begin position="198"/>
        <end position="229"/>
    </location>
</feature>
<feature type="transmembrane region" description="Helical" evidence="12">
    <location>
        <begin position="80"/>
        <end position="100"/>
    </location>
</feature>
<evidence type="ECO:0000256" key="5">
    <source>
        <dbReference type="ARBA" id="ARBA00022692"/>
    </source>
</evidence>
<dbReference type="GO" id="GO:0005743">
    <property type="term" value="C:mitochondrial inner membrane"/>
    <property type="evidence" value="ECO:0007669"/>
    <property type="project" value="UniProtKB-SubCell"/>
</dbReference>
<keyword evidence="5 12" id="KW-0812">Transmembrane</keyword>
<dbReference type="AlphaFoldDB" id="A0A342KB50"/>
<dbReference type="PRINTS" id="PR00123">
    <property type="entry name" value="ATPASEA"/>
</dbReference>
<evidence type="ECO:0000256" key="6">
    <source>
        <dbReference type="ARBA" id="ARBA00022781"/>
    </source>
</evidence>
<keyword evidence="3" id="KW-0813">Transport</keyword>
<name>A0A342KB50_9ANNE</name>
<evidence type="ECO:0000256" key="11">
    <source>
        <dbReference type="RuleBase" id="RU004450"/>
    </source>
</evidence>
<keyword evidence="8" id="KW-0406">Ion transport</keyword>
<dbReference type="SUPFAM" id="SSF81336">
    <property type="entry name" value="F1F0 ATP synthase subunit A"/>
    <property type="match status" value="1"/>
</dbReference>
<gene>
    <name evidence="13" type="primary">ATP6</name>
</gene>
<reference evidence="13" key="1">
    <citation type="journal article" date="2016" name="Mitochondrial DNA Part B Resour">
        <title>Draft mitochondrial genomes of Hirudo medicinalis and Hirudo verbana (Annelida, Hirudinea).</title>
        <authorList>
            <person name="Nikitina A.S."/>
            <person name="Babenko V."/>
            <person name="Akopian T.A."/>
            <person name="Shirokov D."/>
            <person name="Manuvera V.A."/>
            <person name="Kurdyumov A."/>
            <person name="Kostryukova E.S."/>
            <person name="Lazarev V.N."/>
        </authorList>
    </citation>
    <scope>NUCLEOTIDE SEQUENCE</scope>
</reference>
<keyword evidence="6" id="KW-0375">Hydrogen ion transport</keyword>
<dbReference type="GO" id="GO:0045259">
    <property type="term" value="C:proton-transporting ATP synthase complex"/>
    <property type="evidence" value="ECO:0007669"/>
    <property type="project" value="UniProtKB-KW"/>
</dbReference>
<organism evidence="13">
    <name type="scientific">Hirudo verbana</name>
    <dbReference type="NCBI Taxonomy" id="311461"/>
    <lineage>
        <taxon>Eukaryota</taxon>
        <taxon>Metazoa</taxon>
        <taxon>Spiralia</taxon>
        <taxon>Lophotrochozoa</taxon>
        <taxon>Annelida</taxon>
        <taxon>Clitellata</taxon>
        <taxon>Hirudinea</taxon>
        <taxon>Hirudinida</taxon>
        <taxon>Hirudiniformes</taxon>
        <taxon>Hirudinidae</taxon>
        <taxon>Hirudo</taxon>
    </lineage>
</organism>
<evidence type="ECO:0000256" key="8">
    <source>
        <dbReference type="ARBA" id="ARBA00023065"/>
    </source>
</evidence>
<evidence type="ECO:0000256" key="7">
    <source>
        <dbReference type="ARBA" id="ARBA00022989"/>
    </source>
</evidence>
<evidence type="ECO:0000256" key="4">
    <source>
        <dbReference type="ARBA" id="ARBA00022547"/>
    </source>
</evidence>
<accession>A0A342KB50</accession>
<keyword evidence="7 12" id="KW-1133">Transmembrane helix</keyword>
<feature type="transmembrane region" description="Helical" evidence="12">
    <location>
        <begin position="168"/>
        <end position="186"/>
    </location>
</feature>
<evidence type="ECO:0000256" key="10">
    <source>
        <dbReference type="ARBA" id="ARBA00023310"/>
    </source>
</evidence>
<feature type="transmembrane region" description="Helical" evidence="12">
    <location>
        <begin position="143"/>
        <end position="162"/>
    </location>
</feature>
<evidence type="ECO:0000256" key="1">
    <source>
        <dbReference type="ARBA" id="ARBA00004141"/>
    </source>
</evidence>